<dbReference type="Pfam" id="PF01475">
    <property type="entry name" value="FUR"/>
    <property type="match status" value="1"/>
</dbReference>
<proteinExistence type="inferred from homology"/>
<feature type="binding site" evidence="7">
    <location>
        <position position="99"/>
    </location>
    <ligand>
        <name>Zn(2+)</name>
        <dbReference type="ChEBI" id="CHEBI:29105"/>
    </ligand>
</feature>
<keyword evidence="7" id="KW-0479">Metal-binding</keyword>
<dbReference type="GO" id="GO:0008270">
    <property type="term" value="F:zinc ion binding"/>
    <property type="evidence" value="ECO:0007669"/>
    <property type="project" value="TreeGrafter"/>
</dbReference>
<feature type="binding site" evidence="7">
    <location>
        <position position="139"/>
    </location>
    <ligand>
        <name>Zn(2+)</name>
        <dbReference type="ChEBI" id="CHEBI:29105"/>
    </ligand>
</feature>
<dbReference type="HOGENOM" id="CLU_096072_2_2_5"/>
<dbReference type="InterPro" id="IPR043135">
    <property type="entry name" value="Fur_C"/>
</dbReference>
<evidence type="ECO:0000256" key="2">
    <source>
        <dbReference type="ARBA" id="ARBA00022491"/>
    </source>
</evidence>
<dbReference type="GO" id="GO:0003700">
    <property type="term" value="F:DNA-binding transcription factor activity"/>
    <property type="evidence" value="ECO:0007669"/>
    <property type="project" value="InterPro"/>
</dbReference>
<keyword evidence="9" id="KW-1185">Reference proteome</keyword>
<dbReference type="InterPro" id="IPR002481">
    <property type="entry name" value="FUR"/>
</dbReference>
<reference evidence="8 9" key="1">
    <citation type="journal article" date="2014" name="Genome Announc.">
        <title>Complete Genome Sequence of Hyphomicrobium nitrativorans Strain NL23, a Denitrifying Bacterium Isolated from Biofilm of a Methanol-Fed Denitrification System Treating Seawater at the Montreal Biodome.</title>
        <authorList>
            <person name="Martineau C."/>
            <person name="Villeneuve C."/>
            <person name="Mauffrey F."/>
            <person name="Villemur R."/>
        </authorList>
    </citation>
    <scope>NUCLEOTIDE SEQUENCE [LARGE SCALE GENOMIC DNA]</scope>
    <source>
        <strain evidence="8">NL23</strain>
    </source>
</reference>
<feature type="binding site" evidence="7">
    <location>
        <position position="136"/>
    </location>
    <ligand>
        <name>Zn(2+)</name>
        <dbReference type="ChEBI" id="CHEBI:29105"/>
    </ligand>
</feature>
<keyword evidence="4" id="KW-0805">Transcription regulation</keyword>
<evidence type="ECO:0000256" key="1">
    <source>
        <dbReference type="ARBA" id="ARBA00007957"/>
    </source>
</evidence>
<feature type="binding site" evidence="7">
    <location>
        <position position="96"/>
    </location>
    <ligand>
        <name>Zn(2+)</name>
        <dbReference type="ChEBI" id="CHEBI:29105"/>
    </ligand>
</feature>
<dbReference type="KEGG" id="hni:W911_17335"/>
<keyword evidence="3 7" id="KW-0862">Zinc</keyword>
<sequence>MTIPENEMTRKLSKRRPAQEHDKLIFTALRESARPVSAYEIIDHLRDRASLAPQTVYRSLDRLIASGSAHRLESLNAFVACCHTSEHEGAAVFAICDDCGTVSEFSEPRAVEALAAWAKRAKYTVRAMTLELRGRCSACSAKAS</sequence>
<evidence type="ECO:0000256" key="6">
    <source>
        <dbReference type="ARBA" id="ARBA00023163"/>
    </source>
</evidence>
<keyword evidence="2" id="KW-0678">Repressor</keyword>
<dbReference type="Gene3D" id="1.10.10.10">
    <property type="entry name" value="Winged helix-like DNA-binding domain superfamily/Winged helix DNA-binding domain"/>
    <property type="match status" value="1"/>
</dbReference>
<dbReference type="GO" id="GO:1900376">
    <property type="term" value="P:regulation of secondary metabolite biosynthetic process"/>
    <property type="evidence" value="ECO:0007669"/>
    <property type="project" value="TreeGrafter"/>
</dbReference>
<dbReference type="GO" id="GO:0005829">
    <property type="term" value="C:cytosol"/>
    <property type="evidence" value="ECO:0007669"/>
    <property type="project" value="TreeGrafter"/>
</dbReference>
<comment type="similarity">
    <text evidence="1">Belongs to the Fur family.</text>
</comment>
<dbReference type="GO" id="GO:0045892">
    <property type="term" value="P:negative regulation of DNA-templated transcription"/>
    <property type="evidence" value="ECO:0007669"/>
    <property type="project" value="TreeGrafter"/>
</dbReference>
<evidence type="ECO:0000313" key="9">
    <source>
        <dbReference type="Proteomes" id="UP000018542"/>
    </source>
</evidence>
<accession>V5SIH9</accession>
<dbReference type="PATRIC" id="fig|1029756.8.peg.3607"/>
<evidence type="ECO:0000256" key="7">
    <source>
        <dbReference type="PIRSR" id="PIRSR602481-1"/>
    </source>
</evidence>
<evidence type="ECO:0000313" key="8">
    <source>
        <dbReference type="EMBL" id="AHB49759.1"/>
    </source>
</evidence>
<dbReference type="EMBL" id="CP006912">
    <property type="protein sequence ID" value="AHB49759.1"/>
    <property type="molecule type" value="Genomic_DNA"/>
</dbReference>
<dbReference type="InterPro" id="IPR036390">
    <property type="entry name" value="WH_DNA-bd_sf"/>
</dbReference>
<dbReference type="SUPFAM" id="SSF46785">
    <property type="entry name" value="Winged helix' DNA-binding domain"/>
    <property type="match status" value="1"/>
</dbReference>
<evidence type="ECO:0000256" key="5">
    <source>
        <dbReference type="ARBA" id="ARBA00023125"/>
    </source>
</evidence>
<dbReference type="AlphaFoldDB" id="V5SIH9"/>
<dbReference type="Proteomes" id="UP000018542">
    <property type="component" value="Chromosome"/>
</dbReference>
<dbReference type="GO" id="GO:0000976">
    <property type="term" value="F:transcription cis-regulatory region binding"/>
    <property type="evidence" value="ECO:0007669"/>
    <property type="project" value="TreeGrafter"/>
</dbReference>
<dbReference type="PANTHER" id="PTHR33202:SF6">
    <property type="entry name" value="ZINC UPTAKE REGULATION PROTEIN"/>
    <property type="match status" value="1"/>
</dbReference>
<keyword evidence="5" id="KW-0238">DNA-binding</keyword>
<name>V5SIH9_9HYPH</name>
<dbReference type="PANTHER" id="PTHR33202">
    <property type="entry name" value="ZINC UPTAKE REGULATION PROTEIN"/>
    <property type="match status" value="1"/>
</dbReference>
<dbReference type="Gene3D" id="3.30.1490.190">
    <property type="match status" value="1"/>
</dbReference>
<gene>
    <name evidence="8" type="ORF">W911_17335</name>
</gene>
<organism evidence="8 9">
    <name type="scientific">Hyphomicrobium nitrativorans NL23</name>
    <dbReference type="NCBI Taxonomy" id="1029756"/>
    <lineage>
        <taxon>Bacteria</taxon>
        <taxon>Pseudomonadati</taxon>
        <taxon>Pseudomonadota</taxon>
        <taxon>Alphaproteobacteria</taxon>
        <taxon>Hyphomicrobiales</taxon>
        <taxon>Hyphomicrobiaceae</taxon>
        <taxon>Hyphomicrobium</taxon>
    </lineage>
</organism>
<dbReference type="STRING" id="1029756.W911_17335"/>
<evidence type="ECO:0000256" key="3">
    <source>
        <dbReference type="ARBA" id="ARBA00022833"/>
    </source>
</evidence>
<comment type="cofactor">
    <cofactor evidence="7">
        <name>Zn(2+)</name>
        <dbReference type="ChEBI" id="CHEBI:29105"/>
    </cofactor>
    <text evidence="7">Binds 1 zinc ion per subunit.</text>
</comment>
<protein>
    <submittedName>
        <fullName evidence="8">Fur family transcriptional regulator</fullName>
    </submittedName>
</protein>
<evidence type="ECO:0000256" key="4">
    <source>
        <dbReference type="ARBA" id="ARBA00023015"/>
    </source>
</evidence>
<keyword evidence="6" id="KW-0804">Transcription</keyword>
<dbReference type="InterPro" id="IPR036388">
    <property type="entry name" value="WH-like_DNA-bd_sf"/>
</dbReference>